<comment type="caution">
    <text evidence="2">The sequence shown here is derived from an EMBL/GenBank/DDBJ whole genome shotgun (WGS) entry which is preliminary data.</text>
</comment>
<evidence type="ECO:0000313" key="2">
    <source>
        <dbReference type="EMBL" id="MFD0931870.1"/>
    </source>
</evidence>
<gene>
    <name evidence="2" type="ORF">ACFQ0R_04575</name>
</gene>
<evidence type="ECO:0008006" key="4">
    <source>
        <dbReference type="Google" id="ProtNLM"/>
    </source>
</evidence>
<dbReference type="EMBL" id="JBHTIV010000005">
    <property type="protein sequence ID" value="MFD0931870.1"/>
    <property type="molecule type" value="Genomic_DNA"/>
</dbReference>
<protein>
    <recommendedName>
        <fullName evidence="4">Lipoprotein</fullName>
    </recommendedName>
</protein>
<accession>A0ABW3GN15</accession>
<organism evidence="2 3">
    <name type="scientific">Psychroflexus salinarum</name>
    <dbReference type="NCBI Taxonomy" id="546024"/>
    <lineage>
        <taxon>Bacteria</taxon>
        <taxon>Pseudomonadati</taxon>
        <taxon>Bacteroidota</taxon>
        <taxon>Flavobacteriia</taxon>
        <taxon>Flavobacteriales</taxon>
        <taxon>Flavobacteriaceae</taxon>
        <taxon>Psychroflexus</taxon>
    </lineage>
</organism>
<dbReference type="Proteomes" id="UP001597049">
    <property type="component" value="Unassembled WGS sequence"/>
</dbReference>
<dbReference type="RefSeq" id="WP_379657197.1">
    <property type="nucleotide sequence ID" value="NZ_JBHTIV010000005.1"/>
</dbReference>
<evidence type="ECO:0000256" key="1">
    <source>
        <dbReference type="SAM" id="SignalP"/>
    </source>
</evidence>
<sequence>MKIKPIIPIVSVLIFLALATSCSDQKKEDKAGNLKGEITNKLQEKINLDTIKTVELSEKSKKVTEEWIKYIALNSEMERLENYIVLDVINNASTIENVIDSLPIVIPKVFDTKAIKARIITLKTHSKLLEENSERVEPNPSEIKELSAKLKLDFNNLNIQLNEVFIIEDNTFQTN</sequence>
<evidence type="ECO:0000313" key="3">
    <source>
        <dbReference type="Proteomes" id="UP001597049"/>
    </source>
</evidence>
<proteinExistence type="predicted"/>
<feature type="chain" id="PRO_5046990675" description="Lipoprotein" evidence="1">
    <location>
        <begin position="20"/>
        <end position="175"/>
    </location>
</feature>
<keyword evidence="3" id="KW-1185">Reference proteome</keyword>
<dbReference type="PROSITE" id="PS51257">
    <property type="entry name" value="PROKAR_LIPOPROTEIN"/>
    <property type="match status" value="1"/>
</dbReference>
<reference evidence="3" key="1">
    <citation type="journal article" date="2019" name="Int. J. Syst. Evol. Microbiol.">
        <title>The Global Catalogue of Microorganisms (GCM) 10K type strain sequencing project: providing services to taxonomists for standard genome sequencing and annotation.</title>
        <authorList>
            <consortium name="The Broad Institute Genomics Platform"/>
            <consortium name="The Broad Institute Genome Sequencing Center for Infectious Disease"/>
            <person name="Wu L."/>
            <person name="Ma J."/>
        </authorList>
    </citation>
    <scope>NUCLEOTIDE SEQUENCE [LARGE SCALE GENOMIC DNA]</scope>
    <source>
        <strain evidence="3">CCUG 56752</strain>
    </source>
</reference>
<name>A0ABW3GN15_9FLAO</name>
<feature type="signal peptide" evidence="1">
    <location>
        <begin position="1"/>
        <end position="19"/>
    </location>
</feature>
<keyword evidence="1" id="KW-0732">Signal</keyword>